<feature type="domain" description="Xrn1 N-terminal" evidence="2">
    <location>
        <begin position="100"/>
        <end position="189"/>
    </location>
</feature>
<dbReference type="InterPro" id="IPR027073">
    <property type="entry name" value="5_3_exoribonuclease"/>
</dbReference>
<comment type="similarity">
    <text evidence="1">Belongs to the 5'-3' exonuclease family.</text>
</comment>
<keyword evidence="3" id="KW-0378">Hydrolase</keyword>
<dbReference type="PANTHER" id="PTHR12341:SF7">
    <property type="entry name" value="5'-3' EXORIBONUCLEASE 1"/>
    <property type="match status" value="1"/>
</dbReference>
<dbReference type="Gene3D" id="3.40.50.12390">
    <property type="match status" value="1"/>
</dbReference>
<keyword evidence="3" id="KW-0269">Exonuclease</keyword>
<dbReference type="InterPro" id="IPR004859">
    <property type="entry name" value="Xrn1_N"/>
</dbReference>
<accession>A0A1V0SDC8</accession>
<organism evidence="3">
    <name type="scientific">Indivirus ILV1</name>
    <dbReference type="NCBI Taxonomy" id="1977633"/>
    <lineage>
        <taxon>Viruses</taxon>
        <taxon>Varidnaviria</taxon>
        <taxon>Bamfordvirae</taxon>
        <taxon>Nucleocytoviricota</taxon>
        <taxon>Megaviricetes</taxon>
        <taxon>Imitervirales</taxon>
        <taxon>Mimiviridae</taxon>
        <taxon>Klosneuvirinae</taxon>
        <taxon>Indivirus</taxon>
    </lineage>
</organism>
<reference evidence="3" key="1">
    <citation type="journal article" date="2017" name="Science">
        <title>Giant viruses with an expanded complement of translation system components.</title>
        <authorList>
            <person name="Schulz F."/>
            <person name="Yutin N."/>
            <person name="Ivanova N.N."/>
            <person name="Ortega D.R."/>
            <person name="Lee T.K."/>
            <person name="Vierheilig J."/>
            <person name="Daims H."/>
            <person name="Horn M."/>
            <person name="Wagner M."/>
            <person name="Jensen G.J."/>
            <person name="Kyrpides N.C."/>
            <person name="Koonin E.V."/>
            <person name="Woyke T."/>
        </authorList>
    </citation>
    <scope>NUCLEOTIDE SEQUENCE</scope>
    <source>
        <strain evidence="3">ILV1</strain>
    </source>
</reference>
<protein>
    <submittedName>
        <fullName evidence="3">XRN 5'-3' exonuclease</fullName>
    </submittedName>
</protein>
<keyword evidence="3" id="KW-0540">Nuclease</keyword>
<gene>
    <name evidence="3" type="ORF">Indivirus_2_98</name>
</gene>
<dbReference type="EMBL" id="KY684086">
    <property type="protein sequence ID" value="ARF09719.1"/>
    <property type="molecule type" value="Genomic_DNA"/>
</dbReference>
<dbReference type="GO" id="GO:0003723">
    <property type="term" value="F:RNA binding"/>
    <property type="evidence" value="ECO:0007669"/>
    <property type="project" value="TreeGrafter"/>
</dbReference>
<dbReference type="PANTHER" id="PTHR12341">
    <property type="entry name" value="5'-&gt;3' EXORIBONUCLEASE"/>
    <property type="match status" value="1"/>
</dbReference>
<feature type="domain" description="Xrn1 N-terminal" evidence="2">
    <location>
        <begin position="1"/>
        <end position="98"/>
    </location>
</feature>
<evidence type="ECO:0000313" key="3">
    <source>
        <dbReference type="EMBL" id="ARF09719.1"/>
    </source>
</evidence>
<evidence type="ECO:0000259" key="2">
    <source>
        <dbReference type="Pfam" id="PF03159"/>
    </source>
</evidence>
<dbReference type="GO" id="GO:0000956">
    <property type="term" value="P:nuclear-transcribed mRNA catabolic process"/>
    <property type="evidence" value="ECO:0007669"/>
    <property type="project" value="TreeGrafter"/>
</dbReference>
<sequence>MGIKNFHTWLHNKYPSCFITPKGNNIYEYIYIDLNFILHNSIYGCRTEKDFIYRLNNNLDIIFSNFIATKEIFLAIDGPSSFAKIFLQRKRRSMNIDKINTNSINSLCITPGIAIMKRFEQKILIYIDHLQKKYKYLKVNCKTSFSSDPDEGEIKICKRVIENGKDNLNHRHLIIGNDSDLIVLSMGMKPVYNINILIKGKDCNELISFKNLLHAHCKYLNKDDLIENLCKSNFREDFIILSIMMGNDYLPKVAYVKYDTLWQVYRDYIIRLNKNIINNDSFDNESICNFMLAIFNSLSDHHKKITNYKYNINQSSSYLEGLLWCVNMYKSGICPRYDYIYTYNSPHPYELFFHLCAEKDNIKIQKSKIDFIPCNIYPLIIMPKKASYLLTQSQQKLMHNELGYLYKKEECIECQEKLKLLRKAKHSVIQCHTEEIELLKNKLIIIEKDYKNHLSTHDAFDINDIQNIILIAKNNL</sequence>
<dbReference type="Pfam" id="PF03159">
    <property type="entry name" value="XRN_N"/>
    <property type="match status" value="2"/>
</dbReference>
<name>A0A1V0SDC8_9VIRU</name>
<dbReference type="GO" id="GO:0004534">
    <property type="term" value="F:5'-3' RNA exonuclease activity"/>
    <property type="evidence" value="ECO:0007669"/>
    <property type="project" value="TreeGrafter"/>
</dbReference>
<proteinExistence type="inferred from homology"/>
<evidence type="ECO:0000256" key="1">
    <source>
        <dbReference type="ARBA" id="ARBA00038299"/>
    </source>
</evidence>